<dbReference type="Proteomes" id="UP001144805">
    <property type="component" value="Unassembled WGS sequence"/>
</dbReference>
<comment type="subcellular location">
    <subcellularLocation>
        <location evidence="1">Cell membrane</location>
        <topology evidence="1">Multi-pass membrane protein</topology>
    </subcellularLocation>
</comment>
<comment type="similarity">
    <text evidence="2">Belongs to the binding-protein-dependent transport system permease family. FecCD subfamily.</text>
</comment>
<dbReference type="Pfam" id="PF01032">
    <property type="entry name" value="FecCD"/>
    <property type="match status" value="1"/>
</dbReference>
<gene>
    <name evidence="9" type="ORF">OSH07_20085</name>
</gene>
<dbReference type="EMBL" id="JAPKNK010000010">
    <property type="protein sequence ID" value="MCX5571510.1"/>
    <property type="molecule type" value="Genomic_DNA"/>
</dbReference>
<dbReference type="AlphaFoldDB" id="A0A9X3EEB0"/>
<sequence>MALTAIATAAAGPIAFVALAGPQLARRLTRSPEVPVVSGALMGMALLMMADLISQRFPLNLSLPIGSTTGLLGGAYLLWLLTRSRTV</sequence>
<evidence type="ECO:0000256" key="6">
    <source>
        <dbReference type="ARBA" id="ARBA00022989"/>
    </source>
</evidence>
<keyword evidence="5 8" id="KW-0812">Transmembrane</keyword>
<dbReference type="PANTHER" id="PTHR30472:SF24">
    <property type="entry name" value="FERRIC ENTEROBACTIN TRANSPORT SYSTEM PERMEASE PROTEIN FEPG"/>
    <property type="match status" value="1"/>
</dbReference>
<accession>A0A9X3EEB0</accession>
<dbReference type="PANTHER" id="PTHR30472">
    <property type="entry name" value="FERRIC ENTEROBACTIN TRANSPORT SYSTEM PERMEASE PROTEIN"/>
    <property type="match status" value="1"/>
</dbReference>
<evidence type="ECO:0000256" key="8">
    <source>
        <dbReference type="SAM" id="Phobius"/>
    </source>
</evidence>
<evidence type="ECO:0000313" key="10">
    <source>
        <dbReference type="Proteomes" id="UP001144805"/>
    </source>
</evidence>
<dbReference type="Gene3D" id="1.10.3470.10">
    <property type="entry name" value="ABC transporter involved in vitamin B12 uptake, BtuC"/>
    <property type="match status" value="1"/>
</dbReference>
<evidence type="ECO:0000256" key="4">
    <source>
        <dbReference type="ARBA" id="ARBA00022475"/>
    </source>
</evidence>
<protein>
    <submittedName>
        <fullName evidence="9">Iron chelate uptake ABC transporter family permease subunit</fullName>
    </submittedName>
</protein>
<dbReference type="InterPro" id="IPR037294">
    <property type="entry name" value="ABC_BtuC-like"/>
</dbReference>
<name>A0A9X3EEB0_9HYPH</name>
<comment type="caution">
    <text evidence="9">The sequence shown here is derived from an EMBL/GenBank/DDBJ whole genome shotgun (WGS) entry which is preliminary data.</text>
</comment>
<organism evidence="9 10">
    <name type="scientific">Kaistia nematophila</name>
    <dbReference type="NCBI Taxonomy" id="2994654"/>
    <lineage>
        <taxon>Bacteria</taxon>
        <taxon>Pseudomonadati</taxon>
        <taxon>Pseudomonadota</taxon>
        <taxon>Alphaproteobacteria</taxon>
        <taxon>Hyphomicrobiales</taxon>
        <taxon>Kaistiaceae</taxon>
        <taxon>Kaistia</taxon>
    </lineage>
</organism>
<keyword evidence="4" id="KW-1003">Cell membrane</keyword>
<keyword evidence="7 8" id="KW-0472">Membrane</keyword>
<dbReference type="InterPro" id="IPR000522">
    <property type="entry name" value="ABC_transptr_permease_BtuC"/>
</dbReference>
<dbReference type="GO" id="GO:0033214">
    <property type="term" value="P:siderophore-iron import into cell"/>
    <property type="evidence" value="ECO:0007669"/>
    <property type="project" value="TreeGrafter"/>
</dbReference>
<reference evidence="9" key="1">
    <citation type="submission" date="2022-11" db="EMBL/GenBank/DDBJ databases">
        <title>Biodiversity and phylogenetic relationships of bacteria.</title>
        <authorList>
            <person name="Machado R.A.R."/>
            <person name="Bhat A."/>
            <person name="Loulou A."/>
            <person name="Kallel S."/>
        </authorList>
    </citation>
    <scope>NUCLEOTIDE SEQUENCE</scope>
    <source>
        <strain evidence="9">K-TC2</strain>
    </source>
</reference>
<dbReference type="GO" id="GO:0022857">
    <property type="term" value="F:transmembrane transporter activity"/>
    <property type="evidence" value="ECO:0007669"/>
    <property type="project" value="InterPro"/>
</dbReference>
<keyword evidence="10" id="KW-1185">Reference proteome</keyword>
<dbReference type="RefSeq" id="WP_266340468.1">
    <property type="nucleotide sequence ID" value="NZ_JAPKNK010000010.1"/>
</dbReference>
<evidence type="ECO:0000256" key="3">
    <source>
        <dbReference type="ARBA" id="ARBA00022448"/>
    </source>
</evidence>
<proteinExistence type="inferred from homology"/>
<dbReference type="SUPFAM" id="SSF81345">
    <property type="entry name" value="ABC transporter involved in vitamin B12 uptake, BtuC"/>
    <property type="match status" value="1"/>
</dbReference>
<evidence type="ECO:0000256" key="2">
    <source>
        <dbReference type="ARBA" id="ARBA00007935"/>
    </source>
</evidence>
<feature type="transmembrane region" description="Helical" evidence="8">
    <location>
        <begin position="36"/>
        <end position="54"/>
    </location>
</feature>
<evidence type="ECO:0000256" key="5">
    <source>
        <dbReference type="ARBA" id="ARBA00022692"/>
    </source>
</evidence>
<evidence type="ECO:0000256" key="1">
    <source>
        <dbReference type="ARBA" id="ARBA00004651"/>
    </source>
</evidence>
<keyword evidence="3" id="KW-0813">Transport</keyword>
<dbReference type="GO" id="GO:0005886">
    <property type="term" value="C:plasma membrane"/>
    <property type="evidence" value="ECO:0007669"/>
    <property type="project" value="UniProtKB-SubCell"/>
</dbReference>
<keyword evidence="6 8" id="KW-1133">Transmembrane helix</keyword>
<evidence type="ECO:0000313" key="9">
    <source>
        <dbReference type="EMBL" id="MCX5571510.1"/>
    </source>
</evidence>
<evidence type="ECO:0000256" key="7">
    <source>
        <dbReference type="ARBA" id="ARBA00023136"/>
    </source>
</evidence>
<feature type="transmembrane region" description="Helical" evidence="8">
    <location>
        <begin position="61"/>
        <end position="81"/>
    </location>
</feature>